<proteinExistence type="predicted"/>
<feature type="chain" id="PRO_5043974981" evidence="6">
    <location>
        <begin position="24"/>
        <end position="172"/>
    </location>
</feature>
<reference evidence="8" key="1">
    <citation type="submission" date="2023-03" db="EMBL/GenBank/DDBJ databases">
        <title>Edaphobacter sp.</title>
        <authorList>
            <person name="Huber K.J."/>
            <person name="Papendorf J."/>
            <person name="Pilke C."/>
            <person name="Bunk B."/>
            <person name="Sproeer C."/>
            <person name="Pester M."/>
        </authorList>
    </citation>
    <scope>NUCLEOTIDE SEQUENCE</scope>
    <source>
        <strain evidence="8">DSM 110680</strain>
    </source>
</reference>
<dbReference type="GO" id="GO:0020037">
    <property type="term" value="F:heme binding"/>
    <property type="evidence" value="ECO:0007669"/>
    <property type="project" value="InterPro"/>
</dbReference>
<keyword evidence="3 4" id="KW-0408">Iron</keyword>
<dbReference type="InterPro" id="IPR036909">
    <property type="entry name" value="Cyt_c-like_dom_sf"/>
</dbReference>
<evidence type="ECO:0000256" key="5">
    <source>
        <dbReference type="SAM" id="MobiDB-lite"/>
    </source>
</evidence>
<feature type="compositionally biased region" description="Low complexity" evidence="5">
    <location>
        <begin position="136"/>
        <end position="161"/>
    </location>
</feature>
<keyword evidence="6" id="KW-0732">Signal</keyword>
<evidence type="ECO:0000256" key="2">
    <source>
        <dbReference type="ARBA" id="ARBA00022723"/>
    </source>
</evidence>
<dbReference type="Pfam" id="PF13442">
    <property type="entry name" value="Cytochrome_CBB3"/>
    <property type="match status" value="1"/>
</dbReference>
<evidence type="ECO:0000256" key="3">
    <source>
        <dbReference type="ARBA" id="ARBA00023004"/>
    </source>
</evidence>
<protein>
    <submittedName>
        <fullName evidence="8">Cytochrome c</fullName>
    </submittedName>
</protein>
<dbReference type="Gene3D" id="1.10.760.10">
    <property type="entry name" value="Cytochrome c-like domain"/>
    <property type="match status" value="1"/>
</dbReference>
<evidence type="ECO:0000256" key="4">
    <source>
        <dbReference type="PROSITE-ProRule" id="PRU00433"/>
    </source>
</evidence>
<dbReference type="EMBL" id="CP121196">
    <property type="protein sequence ID" value="XBH17004.1"/>
    <property type="molecule type" value="Genomic_DNA"/>
</dbReference>
<keyword evidence="2 4" id="KW-0479">Metal-binding</keyword>
<feature type="compositionally biased region" description="Pro residues" evidence="5">
    <location>
        <begin position="162"/>
        <end position="172"/>
    </location>
</feature>
<accession>A0AAU7DI41</accession>
<dbReference type="SUPFAM" id="SSF46626">
    <property type="entry name" value="Cytochrome c"/>
    <property type="match status" value="1"/>
</dbReference>
<feature type="region of interest" description="Disordered" evidence="5">
    <location>
        <begin position="23"/>
        <end position="43"/>
    </location>
</feature>
<dbReference type="GO" id="GO:0046872">
    <property type="term" value="F:metal ion binding"/>
    <property type="evidence" value="ECO:0007669"/>
    <property type="project" value="UniProtKB-KW"/>
</dbReference>
<dbReference type="RefSeq" id="WP_348262236.1">
    <property type="nucleotide sequence ID" value="NZ_CP121196.1"/>
</dbReference>
<name>A0AAU7DI41_9BACT</name>
<sequence length="172" mass="17891">MLKSFLLFAAVVLLVLASASAPARSPQDTATAPSAKNGAKLSPEAHAKAKKLYEQDCALCHNSSGDGKTDLAKDMQLNLLDWTDPKSLSTMSDQALFDAIRKGKGKMPPEDEGRASNENVHNLVAYIRKMAKDQSTTTAAPATTVAPVAPAATEPAPATAPATPPPATAPSR</sequence>
<organism evidence="8">
    <name type="scientific">Telmatobacter sp. DSM 110680</name>
    <dbReference type="NCBI Taxonomy" id="3036704"/>
    <lineage>
        <taxon>Bacteria</taxon>
        <taxon>Pseudomonadati</taxon>
        <taxon>Acidobacteriota</taxon>
        <taxon>Terriglobia</taxon>
        <taxon>Terriglobales</taxon>
        <taxon>Acidobacteriaceae</taxon>
        <taxon>Telmatobacter</taxon>
    </lineage>
</organism>
<dbReference type="PROSITE" id="PS51007">
    <property type="entry name" value="CYTC"/>
    <property type="match status" value="1"/>
</dbReference>
<feature type="domain" description="Cytochrome c" evidence="7">
    <location>
        <begin position="44"/>
        <end position="131"/>
    </location>
</feature>
<dbReference type="GO" id="GO:0009055">
    <property type="term" value="F:electron transfer activity"/>
    <property type="evidence" value="ECO:0007669"/>
    <property type="project" value="InterPro"/>
</dbReference>
<dbReference type="InterPro" id="IPR009056">
    <property type="entry name" value="Cyt_c-like_dom"/>
</dbReference>
<evidence type="ECO:0000259" key="7">
    <source>
        <dbReference type="PROSITE" id="PS51007"/>
    </source>
</evidence>
<evidence type="ECO:0000313" key="8">
    <source>
        <dbReference type="EMBL" id="XBH17004.1"/>
    </source>
</evidence>
<dbReference type="AlphaFoldDB" id="A0AAU7DI41"/>
<evidence type="ECO:0000256" key="6">
    <source>
        <dbReference type="SAM" id="SignalP"/>
    </source>
</evidence>
<gene>
    <name evidence="8" type="ORF">P8935_20825</name>
</gene>
<keyword evidence="1 4" id="KW-0349">Heme</keyword>
<feature type="signal peptide" evidence="6">
    <location>
        <begin position="1"/>
        <end position="23"/>
    </location>
</feature>
<evidence type="ECO:0000256" key="1">
    <source>
        <dbReference type="ARBA" id="ARBA00022617"/>
    </source>
</evidence>
<feature type="region of interest" description="Disordered" evidence="5">
    <location>
        <begin position="132"/>
        <end position="172"/>
    </location>
</feature>